<evidence type="ECO:0000313" key="5">
    <source>
        <dbReference type="EMBL" id="EEZ61281.1"/>
    </source>
</evidence>
<dbReference type="STRING" id="649764.HMPREF0762_00617"/>
<comment type="similarity">
    <text evidence="1">Belongs to the HAD-like hydrolase superfamily. SerB family.</text>
</comment>
<dbReference type="Gene3D" id="1.20.1440.100">
    <property type="entry name" value="SG protein - dephosphorylation function"/>
    <property type="match status" value="1"/>
</dbReference>
<keyword evidence="6" id="KW-1185">Reference proteome</keyword>
<dbReference type="Gene3D" id="3.40.50.1000">
    <property type="entry name" value="HAD superfamily/HAD-like"/>
    <property type="match status" value="1"/>
</dbReference>
<comment type="caution">
    <text evidence="5">The sequence shown here is derived from an EMBL/GenBank/DDBJ whole genome shotgun (WGS) entry which is preliminary data.</text>
</comment>
<dbReference type="PANTHER" id="PTHR43344:SF13">
    <property type="entry name" value="PHOSPHATASE RV3661-RELATED"/>
    <property type="match status" value="1"/>
</dbReference>
<name>D0WFL8_SLAES</name>
<dbReference type="NCBIfam" id="TIGR01490">
    <property type="entry name" value="HAD-SF-IB-hyp1"/>
    <property type="match status" value="1"/>
</dbReference>
<dbReference type="OrthoDB" id="25607at2"/>
<evidence type="ECO:0000256" key="1">
    <source>
        <dbReference type="ARBA" id="ARBA00009184"/>
    </source>
</evidence>
<dbReference type="Pfam" id="PF12710">
    <property type="entry name" value="HAD"/>
    <property type="match status" value="1"/>
</dbReference>
<keyword evidence="2" id="KW-0479">Metal-binding</keyword>
<dbReference type="InterPro" id="IPR006385">
    <property type="entry name" value="HAD_hydro_SerB1"/>
</dbReference>
<gene>
    <name evidence="5" type="ORF">HMPREF0762_00617</name>
</gene>
<evidence type="ECO:0000313" key="6">
    <source>
        <dbReference type="Proteomes" id="UP000006001"/>
    </source>
</evidence>
<dbReference type="Proteomes" id="UP000006001">
    <property type="component" value="Unassembled WGS sequence"/>
</dbReference>
<accession>D0WFL8</accession>
<dbReference type="SUPFAM" id="SSF56784">
    <property type="entry name" value="HAD-like"/>
    <property type="match status" value="1"/>
</dbReference>
<dbReference type="eggNOG" id="COG0560">
    <property type="taxonomic scope" value="Bacteria"/>
</dbReference>
<dbReference type="InterPro" id="IPR023214">
    <property type="entry name" value="HAD_sf"/>
</dbReference>
<evidence type="ECO:0000256" key="3">
    <source>
        <dbReference type="ARBA" id="ARBA00022801"/>
    </source>
</evidence>
<reference evidence="5" key="1">
    <citation type="submission" date="2009-10" db="EMBL/GenBank/DDBJ databases">
        <authorList>
            <person name="Weinstock G."/>
            <person name="Sodergren E."/>
            <person name="Clifton S."/>
            <person name="Fulton L."/>
            <person name="Fulton B."/>
            <person name="Courtney L."/>
            <person name="Fronick C."/>
            <person name="Harrison M."/>
            <person name="Strong C."/>
            <person name="Farmer C."/>
            <person name="Delahaunty K."/>
            <person name="Markovic C."/>
            <person name="Hall O."/>
            <person name="Minx P."/>
            <person name="Tomlinson C."/>
            <person name="Mitreva M."/>
            <person name="Nelson J."/>
            <person name="Hou S."/>
            <person name="Wollam A."/>
            <person name="Pepin K.H."/>
            <person name="Johnson M."/>
            <person name="Bhonagiri V."/>
            <person name="Nash W.E."/>
            <person name="Warren W."/>
            <person name="Chinwalla A."/>
            <person name="Mardis E.R."/>
            <person name="Wilson R.K."/>
        </authorList>
    </citation>
    <scope>NUCLEOTIDE SEQUENCE [LARGE SCALE GENOMIC DNA]</scope>
    <source>
        <strain evidence="5">ATCC 700122</strain>
    </source>
</reference>
<dbReference type="EMBL" id="ACUX02000006">
    <property type="protein sequence ID" value="EEZ61281.1"/>
    <property type="molecule type" value="Genomic_DNA"/>
</dbReference>
<dbReference type="GO" id="GO:0016787">
    <property type="term" value="F:hydrolase activity"/>
    <property type="evidence" value="ECO:0007669"/>
    <property type="project" value="UniProtKB-KW"/>
</dbReference>
<dbReference type="RefSeq" id="WP_006361862.1">
    <property type="nucleotide sequence ID" value="NZ_GG700630.1"/>
</dbReference>
<sequence>MLDDQDNAVIDQVARVAIEHPGQHLIAAFDFDGTAIQGNSPVLLVRYLQKRGMLGKRVIGKILAWAAAYKLRLPQNEAWVRGLVFTAFEGRAREEVDAFLRDFYDEVIEGQKRFRPQAAGVMEELRAIGAEVVIVSATFDPIVQRAREERGFDACICTRMEVDRRGLYTTRVDGPCIEGIHKVRSLRAYAQARYGEGKWRLAAAFGDHHSDISLLAAADNAFAVSPDNPLEREAKRRGWNVLDWTCPVEK</sequence>
<evidence type="ECO:0000256" key="4">
    <source>
        <dbReference type="ARBA" id="ARBA00022842"/>
    </source>
</evidence>
<protein>
    <submittedName>
        <fullName evidence="5">HAD hydrolase, family IB</fullName>
    </submittedName>
</protein>
<proteinExistence type="inferred from homology"/>
<dbReference type="InterPro" id="IPR050582">
    <property type="entry name" value="HAD-like_SerB"/>
</dbReference>
<dbReference type="InterPro" id="IPR036412">
    <property type="entry name" value="HAD-like_sf"/>
</dbReference>
<dbReference type="NCBIfam" id="TIGR01488">
    <property type="entry name" value="HAD-SF-IB"/>
    <property type="match status" value="1"/>
</dbReference>
<dbReference type="PANTHER" id="PTHR43344">
    <property type="entry name" value="PHOSPHOSERINE PHOSPHATASE"/>
    <property type="match status" value="1"/>
</dbReference>
<evidence type="ECO:0000256" key="2">
    <source>
        <dbReference type="ARBA" id="ARBA00022723"/>
    </source>
</evidence>
<dbReference type="AlphaFoldDB" id="D0WFL8"/>
<organism evidence="5 6">
    <name type="scientific">Slackia exigua (strain ATCC 700122 / DSM 15923 / CIP 105133 / JCM 11022 / KCTC 5966 / S-7)</name>
    <dbReference type="NCBI Taxonomy" id="649764"/>
    <lineage>
        <taxon>Bacteria</taxon>
        <taxon>Bacillati</taxon>
        <taxon>Actinomycetota</taxon>
        <taxon>Coriobacteriia</taxon>
        <taxon>Eggerthellales</taxon>
        <taxon>Eggerthellaceae</taxon>
        <taxon>Slackia</taxon>
    </lineage>
</organism>
<dbReference type="HOGENOM" id="CLU_052657_2_2_11"/>
<dbReference type="GO" id="GO:0046872">
    <property type="term" value="F:metal ion binding"/>
    <property type="evidence" value="ECO:0007669"/>
    <property type="project" value="UniProtKB-KW"/>
</dbReference>
<keyword evidence="4" id="KW-0460">Magnesium</keyword>
<keyword evidence="3 5" id="KW-0378">Hydrolase</keyword>
<dbReference type="GeneID" id="85007229"/>